<dbReference type="PROSITE" id="PS52016">
    <property type="entry name" value="TONB_DEPENDENT_REC_3"/>
    <property type="match status" value="1"/>
</dbReference>
<dbReference type="STRING" id="1477437.SAMN05444682_112139"/>
<dbReference type="InterPro" id="IPR012910">
    <property type="entry name" value="Plug_dom"/>
</dbReference>
<accession>A0A1I3THQ5</accession>
<dbReference type="Pfam" id="PF00593">
    <property type="entry name" value="TonB_dep_Rec_b-barrel"/>
    <property type="match status" value="1"/>
</dbReference>
<organism evidence="12 13">
    <name type="scientific">Parapedobacter indicus</name>
    <dbReference type="NCBI Taxonomy" id="1477437"/>
    <lineage>
        <taxon>Bacteria</taxon>
        <taxon>Pseudomonadati</taxon>
        <taxon>Bacteroidota</taxon>
        <taxon>Sphingobacteriia</taxon>
        <taxon>Sphingobacteriales</taxon>
        <taxon>Sphingobacteriaceae</taxon>
        <taxon>Parapedobacter</taxon>
    </lineage>
</organism>
<dbReference type="InterPro" id="IPR037066">
    <property type="entry name" value="Plug_dom_sf"/>
</dbReference>
<keyword evidence="3 8" id="KW-1134">Transmembrane beta strand</keyword>
<keyword evidence="7 8" id="KW-0998">Cell outer membrane</keyword>
<dbReference type="OrthoDB" id="604358at2"/>
<keyword evidence="13" id="KW-1185">Reference proteome</keyword>
<dbReference type="NCBIfam" id="TIGR04056">
    <property type="entry name" value="OMP_RagA_SusC"/>
    <property type="match status" value="1"/>
</dbReference>
<proteinExistence type="inferred from homology"/>
<feature type="domain" description="TonB-dependent receptor plug" evidence="11">
    <location>
        <begin position="231"/>
        <end position="338"/>
    </location>
</feature>
<evidence type="ECO:0000313" key="12">
    <source>
        <dbReference type="EMBL" id="SFJ69161.1"/>
    </source>
</evidence>
<evidence type="ECO:0000256" key="3">
    <source>
        <dbReference type="ARBA" id="ARBA00022452"/>
    </source>
</evidence>
<dbReference type="InterPro" id="IPR039426">
    <property type="entry name" value="TonB-dep_rcpt-like"/>
</dbReference>
<dbReference type="InterPro" id="IPR023997">
    <property type="entry name" value="TonB-dep_OMP_SusC/RagA_CS"/>
</dbReference>
<gene>
    <name evidence="12" type="ORF">SAMN05444682_112139</name>
</gene>
<dbReference type="SUPFAM" id="SSF49464">
    <property type="entry name" value="Carboxypeptidase regulatory domain-like"/>
    <property type="match status" value="1"/>
</dbReference>
<dbReference type="InterPro" id="IPR000531">
    <property type="entry name" value="Beta-barrel_TonB"/>
</dbReference>
<evidence type="ECO:0000259" key="11">
    <source>
        <dbReference type="Pfam" id="PF07715"/>
    </source>
</evidence>
<dbReference type="EMBL" id="FOQO01000012">
    <property type="protein sequence ID" value="SFJ69161.1"/>
    <property type="molecule type" value="Genomic_DNA"/>
</dbReference>
<evidence type="ECO:0000256" key="6">
    <source>
        <dbReference type="ARBA" id="ARBA00023136"/>
    </source>
</evidence>
<dbReference type="Proteomes" id="UP000198670">
    <property type="component" value="Unassembled WGS sequence"/>
</dbReference>
<sequence>MNKKGLIPLWGWKIMKVTVHQFLLFAILYGVSYAHETRGQSVLEKKVSLDVERMEFKSVLSMIEEQADVRFIYSPSVIDIWQKVDVKATNKVLNLVLTELFKPHSIVFAVSEDKMISLKRAAPKVGEDASAEVPGELQNREVRGRVTDETGNGLQGVSVVVKGTQRGGVTHADGSFVITVPADNPVLVFSFVGYRTAEVSVGRETSIEVSMELDAQALEELVVVGYGTQKKVNLTGAVDVISGEKLANRQAPTVSQLLQGASPGMNFNIGNQDGFQPGATMDISIRGRGSLNGGAPYVLIDGIPGDLNNLNPADIASISILKDAAASAIYGARAPYGVILVVTKSGQKEEKISVTYSGNVFINTPPPLPKSLNSYTWSRIQNEAGSNSGGRPISNATIDRIIAYQNEDWDYLRESMPNWPANATIFGAFPLEDTWDQANQNYANNDWWDLYYGHSVNQKHDISFNGGSKSASYYFSAGYIGQKGVLNFGNDAFKRLNILGKVNFKIADWWDFSWDARLANKLRERPNMTSEGDYSFMFRHISRSYPFTPMYDGFGNYTFESHIPSITTGSDKANDLDSWNTFRTELRPVKGWKIYGDFSYNFQKMSEVGVEPYIMISNLDGSFSPNGVSVPNSIERIQADTRYWTSNVYTSYDLQLNSHHFMLMAGMQLEKGNFQQLRGYKTDLMVEGVPSFQTATGPALLSEALAHNATQGYFSRFTYNYKDRYLLESNARIDGTYVFKHGNRWGFFPSFSLGWNVDREPFWRSSDGFSALKVRASWGQLGNQNVSPYGDLPLIPVHTTQLNWIFGYGNGRPTGYTSAPGIVNRNLTWETATTSNLGLNMAFLRNRLLVDIDVFERNTANMIGPSEAKPGVLGASAPRYNNSALRTRGWELSVNWNGAIQDEFTYSLGVNVSDYKSVVTRFFNPTKTLSTWSEGRTVGEIWGFTVHDLYRSQEQVDAHLQEVNLSYFGGTWRPGDVKYEDTNGDGVVGPGKYTVDDHGDMSIIGNSEPRFLYAFNGTAKYKGFDFSMFWRGVGKKDIYFSNFANMFWGFNSGWWESSLTERHLDYFRDAPGDKYTGLYEGQANINTGAYWPRPYLNGTEEAKNKAHANTRYLQSARFLRLQNVQLGYTFSNKLLSRVKLQNVRAYLSAENLITFTSMPRGIDPISPLGWGPWEGTNGTTGRLTYGADRSFSVGLVMTY</sequence>
<comment type="similarity">
    <text evidence="8 9">Belongs to the TonB-dependent receptor family.</text>
</comment>
<evidence type="ECO:0000256" key="4">
    <source>
        <dbReference type="ARBA" id="ARBA00022692"/>
    </source>
</evidence>
<keyword evidence="6 8" id="KW-0472">Membrane</keyword>
<dbReference type="SUPFAM" id="SSF56935">
    <property type="entry name" value="Porins"/>
    <property type="match status" value="1"/>
</dbReference>
<keyword evidence="2 8" id="KW-0813">Transport</keyword>
<keyword evidence="5 9" id="KW-0798">TonB box</keyword>
<dbReference type="GO" id="GO:0009279">
    <property type="term" value="C:cell outer membrane"/>
    <property type="evidence" value="ECO:0007669"/>
    <property type="project" value="UniProtKB-SubCell"/>
</dbReference>
<dbReference type="InterPro" id="IPR023996">
    <property type="entry name" value="TonB-dep_OMP_SusC/RagA"/>
</dbReference>
<name>A0A1I3THQ5_9SPHI</name>
<dbReference type="AlphaFoldDB" id="A0A1I3THQ5"/>
<dbReference type="RefSeq" id="WP_090630815.1">
    <property type="nucleotide sequence ID" value="NZ_FOQO01000012.1"/>
</dbReference>
<dbReference type="InterPro" id="IPR008969">
    <property type="entry name" value="CarboxyPept-like_regulatory"/>
</dbReference>
<evidence type="ECO:0000256" key="2">
    <source>
        <dbReference type="ARBA" id="ARBA00022448"/>
    </source>
</evidence>
<dbReference type="Pfam" id="PF13715">
    <property type="entry name" value="CarbopepD_reg_2"/>
    <property type="match status" value="1"/>
</dbReference>
<reference evidence="12 13" key="1">
    <citation type="submission" date="2016-10" db="EMBL/GenBank/DDBJ databases">
        <authorList>
            <person name="de Groot N.N."/>
        </authorList>
    </citation>
    <scope>NUCLEOTIDE SEQUENCE [LARGE SCALE GENOMIC DNA]</scope>
    <source>
        <strain evidence="12 13">RK1</strain>
    </source>
</reference>
<dbReference type="Gene3D" id="2.40.170.20">
    <property type="entry name" value="TonB-dependent receptor, beta-barrel domain"/>
    <property type="match status" value="1"/>
</dbReference>
<evidence type="ECO:0000256" key="7">
    <source>
        <dbReference type="ARBA" id="ARBA00023237"/>
    </source>
</evidence>
<evidence type="ECO:0000256" key="1">
    <source>
        <dbReference type="ARBA" id="ARBA00004571"/>
    </source>
</evidence>
<comment type="subcellular location">
    <subcellularLocation>
        <location evidence="1 8">Cell outer membrane</location>
        <topology evidence="1 8">Multi-pass membrane protein</topology>
    </subcellularLocation>
</comment>
<feature type="domain" description="TonB-dependent receptor-like beta-barrel" evidence="10">
    <location>
        <begin position="532"/>
        <end position="943"/>
    </location>
</feature>
<evidence type="ECO:0000256" key="5">
    <source>
        <dbReference type="ARBA" id="ARBA00023077"/>
    </source>
</evidence>
<dbReference type="Gene3D" id="2.170.130.10">
    <property type="entry name" value="TonB-dependent receptor, plug domain"/>
    <property type="match status" value="1"/>
</dbReference>
<protein>
    <submittedName>
        <fullName evidence="12">TonB-linked outer membrane protein, SusC/RagA family</fullName>
    </submittedName>
</protein>
<keyword evidence="4 8" id="KW-0812">Transmembrane</keyword>
<evidence type="ECO:0000256" key="9">
    <source>
        <dbReference type="RuleBase" id="RU003357"/>
    </source>
</evidence>
<dbReference type="NCBIfam" id="TIGR04057">
    <property type="entry name" value="SusC_RagA_signa"/>
    <property type="match status" value="1"/>
</dbReference>
<dbReference type="Pfam" id="PF07715">
    <property type="entry name" value="Plug"/>
    <property type="match status" value="1"/>
</dbReference>
<dbReference type="InterPro" id="IPR036942">
    <property type="entry name" value="Beta-barrel_TonB_sf"/>
</dbReference>
<dbReference type="Gene3D" id="2.60.40.1120">
    <property type="entry name" value="Carboxypeptidase-like, regulatory domain"/>
    <property type="match status" value="1"/>
</dbReference>
<evidence type="ECO:0000259" key="10">
    <source>
        <dbReference type="Pfam" id="PF00593"/>
    </source>
</evidence>
<evidence type="ECO:0000256" key="8">
    <source>
        <dbReference type="PROSITE-ProRule" id="PRU01360"/>
    </source>
</evidence>
<evidence type="ECO:0000313" key="13">
    <source>
        <dbReference type="Proteomes" id="UP000198670"/>
    </source>
</evidence>